<gene>
    <name evidence="1" type="ORF">FHW37_10123</name>
</gene>
<dbReference type="AlphaFoldDB" id="A0A561R6I7"/>
<reference evidence="1 2" key="1">
    <citation type="submission" date="2019-06" db="EMBL/GenBank/DDBJ databases">
        <title>Sorghum-associated microbial communities from plants grown in Nebraska, USA.</title>
        <authorList>
            <person name="Schachtman D."/>
        </authorList>
    </citation>
    <scope>NUCLEOTIDE SEQUENCE [LARGE SCALE GENOMIC DNA]</scope>
    <source>
        <strain evidence="1 2">1225</strain>
    </source>
</reference>
<protein>
    <submittedName>
        <fullName evidence="1">Uncharacterized protein</fullName>
    </submittedName>
</protein>
<name>A0A561R6I7_9HYPH</name>
<accession>A0A561R6I7</accession>
<organism evidence="1 2">
    <name type="scientific">Neorhizobium alkalisoli</name>
    <dbReference type="NCBI Taxonomy" id="528178"/>
    <lineage>
        <taxon>Bacteria</taxon>
        <taxon>Pseudomonadati</taxon>
        <taxon>Pseudomonadota</taxon>
        <taxon>Alphaproteobacteria</taxon>
        <taxon>Hyphomicrobiales</taxon>
        <taxon>Rhizobiaceae</taxon>
        <taxon>Rhizobium/Agrobacterium group</taxon>
        <taxon>Neorhizobium</taxon>
    </lineage>
</organism>
<comment type="caution">
    <text evidence="1">The sequence shown here is derived from an EMBL/GenBank/DDBJ whole genome shotgun (WGS) entry which is preliminary data.</text>
</comment>
<evidence type="ECO:0000313" key="2">
    <source>
        <dbReference type="Proteomes" id="UP000320653"/>
    </source>
</evidence>
<keyword evidence="2" id="KW-1185">Reference proteome</keyword>
<sequence length="140" mass="15694">MVADLNRLQSQLEAFDELAQNEMKERYGEAVKSIDHHLAEFGESNRLGLARALVVAHGFAARYYMAFGEPVNTDAFPGDVQTGDGPAYRGNFIGHSSSLQNLEDELFEFLADRYPSLRQEFLKLLEEGWIAAVLEPSRAE</sequence>
<dbReference type="Proteomes" id="UP000320653">
    <property type="component" value="Unassembled WGS sequence"/>
</dbReference>
<dbReference type="EMBL" id="VIWP01000001">
    <property type="protein sequence ID" value="TWF58220.1"/>
    <property type="molecule type" value="Genomic_DNA"/>
</dbReference>
<proteinExistence type="predicted"/>
<evidence type="ECO:0000313" key="1">
    <source>
        <dbReference type="EMBL" id="TWF58220.1"/>
    </source>
</evidence>
<dbReference type="RefSeq" id="WP_145631063.1">
    <property type="nucleotide sequence ID" value="NZ_VIWP01000001.1"/>
</dbReference>